<sequence length="131" mass="15227">MKKWKGQKREAKRDAVTATEKSPVRNQMRLRLRGRSAEMKRKSRTNKNGRSIIENFLTKIEKSPSGLEGLKNKERIKFNTGGIQYRRSIGFQGPGFRLCSLFRSRSFDGGWIFCNVLFASSRLEEVFLFVF</sequence>
<evidence type="ECO:0000313" key="3">
    <source>
        <dbReference type="Proteomes" id="UP001358586"/>
    </source>
</evidence>
<gene>
    <name evidence="2" type="ORF">PVK06_047358</name>
</gene>
<organism evidence="2 3">
    <name type="scientific">Gossypium arboreum</name>
    <name type="common">Tree cotton</name>
    <name type="synonym">Gossypium nanking</name>
    <dbReference type="NCBI Taxonomy" id="29729"/>
    <lineage>
        <taxon>Eukaryota</taxon>
        <taxon>Viridiplantae</taxon>
        <taxon>Streptophyta</taxon>
        <taxon>Embryophyta</taxon>
        <taxon>Tracheophyta</taxon>
        <taxon>Spermatophyta</taxon>
        <taxon>Magnoliopsida</taxon>
        <taxon>eudicotyledons</taxon>
        <taxon>Gunneridae</taxon>
        <taxon>Pentapetalae</taxon>
        <taxon>rosids</taxon>
        <taxon>malvids</taxon>
        <taxon>Malvales</taxon>
        <taxon>Malvaceae</taxon>
        <taxon>Malvoideae</taxon>
        <taxon>Gossypium</taxon>
    </lineage>
</organism>
<feature type="region of interest" description="Disordered" evidence="1">
    <location>
        <begin position="1"/>
        <end position="27"/>
    </location>
</feature>
<evidence type="ECO:0000256" key="1">
    <source>
        <dbReference type="SAM" id="MobiDB-lite"/>
    </source>
</evidence>
<protein>
    <submittedName>
        <fullName evidence="2">Uncharacterized protein</fullName>
    </submittedName>
</protein>
<reference evidence="2 3" key="1">
    <citation type="submission" date="2023-03" db="EMBL/GenBank/DDBJ databases">
        <title>WGS of Gossypium arboreum.</title>
        <authorList>
            <person name="Yu D."/>
        </authorList>
    </citation>
    <scope>NUCLEOTIDE SEQUENCE [LARGE SCALE GENOMIC DNA]</scope>
    <source>
        <tissue evidence="2">Leaf</tissue>
    </source>
</reference>
<accession>A0ABR0MDE1</accession>
<evidence type="ECO:0000313" key="2">
    <source>
        <dbReference type="EMBL" id="KAK5771176.1"/>
    </source>
</evidence>
<keyword evidence="3" id="KW-1185">Reference proteome</keyword>
<name>A0ABR0MDE1_GOSAR</name>
<proteinExistence type="predicted"/>
<comment type="caution">
    <text evidence="2">The sequence shown here is derived from an EMBL/GenBank/DDBJ whole genome shotgun (WGS) entry which is preliminary data.</text>
</comment>
<dbReference type="Proteomes" id="UP001358586">
    <property type="component" value="Chromosome 13"/>
</dbReference>
<dbReference type="EMBL" id="JARKNE010000013">
    <property type="protein sequence ID" value="KAK5771176.1"/>
    <property type="molecule type" value="Genomic_DNA"/>
</dbReference>